<dbReference type="PANTHER" id="PTHR42673:SF21">
    <property type="entry name" value="GLUTATHIONE S-TRANSFERASE YFCF"/>
    <property type="match status" value="1"/>
</dbReference>
<organism evidence="4 5">
    <name type="scientific">Azotobacter vinelandii (strain DJ / ATCC BAA-1303)</name>
    <dbReference type="NCBI Taxonomy" id="322710"/>
    <lineage>
        <taxon>Bacteria</taxon>
        <taxon>Pseudomonadati</taxon>
        <taxon>Pseudomonadota</taxon>
        <taxon>Gammaproteobacteria</taxon>
        <taxon>Pseudomonadales</taxon>
        <taxon>Pseudomonadaceae</taxon>
        <taxon>Azotobacter</taxon>
    </lineage>
</organism>
<evidence type="ECO:0000259" key="3">
    <source>
        <dbReference type="PROSITE" id="PS50405"/>
    </source>
</evidence>
<keyword evidence="4" id="KW-0413">Isomerase</keyword>
<dbReference type="InterPro" id="IPR036282">
    <property type="entry name" value="Glutathione-S-Trfase_C_sf"/>
</dbReference>
<dbReference type="KEGG" id="avn:Avin_50200"/>
<protein>
    <submittedName>
        <fullName evidence="4">Maleylacetoacetate isomerase</fullName>
    </submittedName>
</protein>
<dbReference type="Gene3D" id="3.40.30.10">
    <property type="entry name" value="Glutaredoxin"/>
    <property type="match status" value="1"/>
</dbReference>
<dbReference type="InterPro" id="IPR036249">
    <property type="entry name" value="Thioredoxin-like_sf"/>
</dbReference>
<dbReference type="GO" id="GO:0005737">
    <property type="term" value="C:cytoplasm"/>
    <property type="evidence" value="ECO:0007669"/>
    <property type="project" value="InterPro"/>
</dbReference>
<dbReference type="Gene3D" id="1.20.1050.10">
    <property type="match status" value="1"/>
</dbReference>
<dbReference type="SFLD" id="SFLDS00019">
    <property type="entry name" value="Glutathione_Transferase_(cytos"/>
    <property type="match status" value="1"/>
</dbReference>
<dbReference type="SUPFAM" id="SSF52833">
    <property type="entry name" value="Thioredoxin-like"/>
    <property type="match status" value="1"/>
</dbReference>
<dbReference type="NCBIfam" id="TIGR01262">
    <property type="entry name" value="maiA"/>
    <property type="match status" value="1"/>
</dbReference>
<dbReference type="PROSITE" id="PS50404">
    <property type="entry name" value="GST_NTER"/>
    <property type="match status" value="1"/>
</dbReference>
<dbReference type="Pfam" id="PF13417">
    <property type="entry name" value="GST_N_3"/>
    <property type="match status" value="1"/>
</dbReference>
<dbReference type="InterPro" id="IPR010987">
    <property type="entry name" value="Glutathione-S-Trfase_C-like"/>
</dbReference>
<comment type="similarity">
    <text evidence="1">Belongs to the GST superfamily. Zeta family.</text>
</comment>
<proteinExistence type="inferred from homology"/>
<evidence type="ECO:0000259" key="2">
    <source>
        <dbReference type="PROSITE" id="PS50404"/>
    </source>
</evidence>
<dbReference type="CDD" id="cd03042">
    <property type="entry name" value="GST_N_Zeta"/>
    <property type="match status" value="1"/>
</dbReference>
<dbReference type="PROSITE" id="PS50405">
    <property type="entry name" value="GST_CTER"/>
    <property type="match status" value="1"/>
</dbReference>
<evidence type="ECO:0000256" key="1">
    <source>
        <dbReference type="ARBA" id="ARBA00010007"/>
    </source>
</evidence>
<feature type="domain" description="GST C-terminal" evidence="3">
    <location>
        <begin position="88"/>
        <end position="214"/>
    </location>
</feature>
<dbReference type="STRING" id="322710.Avin_50200"/>
<dbReference type="GO" id="GO:0006749">
    <property type="term" value="P:glutathione metabolic process"/>
    <property type="evidence" value="ECO:0007669"/>
    <property type="project" value="TreeGrafter"/>
</dbReference>
<dbReference type="InterPro" id="IPR005955">
    <property type="entry name" value="GST_Zeta"/>
</dbReference>
<dbReference type="RefSeq" id="WP_012703463.1">
    <property type="nucleotide sequence ID" value="NC_012560.1"/>
</dbReference>
<dbReference type="InterPro" id="IPR034333">
    <property type="entry name" value="GST_Zeta_N"/>
</dbReference>
<dbReference type="EMBL" id="CP001157">
    <property type="protein sequence ID" value="ACO81110.1"/>
    <property type="molecule type" value="Genomic_DNA"/>
</dbReference>
<dbReference type="InterPro" id="IPR040079">
    <property type="entry name" value="Glutathione_S-Trfase"/>
</dbReference>
<dbReference type="PANTHER" id="PTHR42673">
    <property type="entry name" value="MALEYLACETOACETATE ISOMERASE"/>
    <property type="match status" value="1"/>
</dbReference>
<dbReference type="InterPro" id="IPR004045">
    <property type="entry name" value="Glutathione_S-Trfase_N"/>
</dbReference>
<feature type="domain" description="GST N-terminal" evidence="2">
    <location>
        <begin position="2"/>
        <end position="83"/>
    </location>
</feature>
<dbReference type="SFLD" id="SFLDG00358">
    <property type="entry name" value="Main_(cytGST)"/>
    <property type="match status" value="1"/>
</dbReference>
<dbReference type="Proteomes" id="UP000002424">
    <property type="component" value="Chromosome"/>
</dbReference>
<evidence type="ECO:0000313" key="5">
    <source>
        <dbReference type="Proteomes" id="UP000002424"/>
    </source>
</evidence>
<accession>C1DLB7</accession>
<name>C1DLB7_AZOVD</name>
<sequence length="219" mass="24224">MTMIRLYSAARSSASFRVRIALNLKGLEYEYVPVDLRGGEQLGAAFRAVNPAALVPVLEIDGQRLVQSLAILEYLEETRPEPPLLPHEPAARARARAAALAVACDIHPLNNLRVLGYLGRELAADESTRNAWYRHWVADGLAQLEAQVRAGGAHGRFIEGDRPSLADLCLIPQIFNAQRFDARLDHVPLLMGIFDECMALPAFADAQWERQPDFGRSVS</sequence>
<dbReference type="GO" id="GO:0016034">
    <property type="term" value="F:maleylacetoacetate isomerase activity"/>
    <property type="evidence" value="ECO:0007669"/>
    <property type="project" value="TreeGrafter"/>
</dbReference>
<dbReference type="eggNOG" id="COG0625">
    <property type="taxonomic scope" value="Bacteria"/>
</dbReference>
<dbReference type="GO" id="GO:0004364">
    <property type="term" value="F:glutathione transferase activity"/>
    <property type="evidence" value="ECO:0007669"/>
    <property type="project" value="TreeGrafter"/>
</dbReference>
<evidence type="ECO:0000313" key="4">
    <source>
        <dbReference type="EMBL" id="ACO81110.1"/>
    </source>
</evidence>
<keyword evidence="5" id="KW-1185">Reference proteome</keyword>
<dbReference type="AlphaFoldDB" id="C1DLB7"/>
<dbReference type="HOGENOM" id="CLU_011226_20_1_6"/>
<dbReference type="GeneID" id="88187859"/>
<dbReference type="EnsemblBacteria" id="ACO81110">
    <property type="protein sequence ID" value="ACO81110"/>
    <property type="gene ID" value="Avin_50200"/>
</dbReference>
<dbReference type="GO" id="GO:0006559">
    <property type="term" value="P:L-phenylalanine catabolic process"/>
    <property type="evidence" value="ECO:0007669"/>
    <property type="project" value="TreeGrafter"/>
</dbReference>
<gene>
    <name evidence="4" type="primary">maiA</name>
    <name evidence="4" type="ordered locus">Avin_50200</name>
</gene>
<reference evidence="4 5" key="1">
    <citation type="journal article" date="2009" name="J. Bacteriol.">
        <title>Genome sequence of Azotobacter vinelandii, an obligate aerobe specialized to support diverse anaerobic metabolic processes.</title>
        <authorList>
            <person name="Setubal J.C."/>
            <person name="dos Santos P."/>
            <person name="Goldman B.S."/>
            <person name="Ertesvag H."/>
            <person name="Espin G."/>
            <person name="Rubio L.M."/>
            <person name="Valla S."/>
            <person name="Almeida N.F."/>
            <person name="Balasubramanian D."/>
            <person name="Cromes L."/>
            <person name="Curatti L."/>
            <person name="Du Z."/>
            <person name="Godsy E."/>
            <person name="Goodner B."/>
            <person name="Hellner-Burris K."/>
            <person name="Hernandez J.A."/>
            <person name="Houmiel K."/>
            <person name="Imperial J."/>
            <person name="Kennedy C."/>
            <person name="Larson T.J."/>
            <person name="Latreille P."/>
            <person name="Ligon L.S."/>
            <person name="Lu J."/>
            <person name="Maerk M."/>
            <person name="Miller N.M."/>
            <person name="Norton S."/>
            <person name="O'Carroll I.P."/>
            <person name="Paulsen I."/>
            <person name="Raulfs E.C."/>
            <person name="Roemer R."/>
            <person name="Rosser J."/>
            <person name="Segura D."/>
            <person name="Slater S."/>
            <person name="Stricklin S.L."/>
            <person name="Studholme D.J."/>
            <person name="Sun J."/>
            <person name="Viana C.J."/>
            <person name="Wallin E."/>
            <person name="Wang B."/>
            <person name="Wheeler C."/>
            <person name="Zhu H."/>
            <person name="Dean D.R."/>
            <person name="Dixon R."/>
            <person name="Wood D."/>
        </authorList>
    </citation>
    <scope>NUCLEOTIDE SEQUENCE [LARGE SCALE GENOMIC DNA]</scope>
    <source>
        <strain evidence="5">DJ / ATCC BAA-1303</strain>
    </source>
</reference>
<dbReference type="OrthoDB" id="509852at2"/>
<dbReference type="SUPFAM" id="SSF47616">
    <property type="entry name" value="GST C-terminal domain-like"/>
    <property type="match status" value="1"/>
</dbReference>